<dbReference type="InterPro" id="IPR036291">
    <property type="entry name" value="NAD(P)-bd_dom_sf"/>
</dbReference>
<sequence length="358" mass="39177">MGSISLPSPQTTFLQTLLRHQLLPSAKPSLDSISLIGRTAVITGGSTGIGLACAKLLLSLQLPHLIIAARSSEKGTKAASDLGELYPKAEVEFWCLDLNSYESVRLFARKCASLSSLDIAILNAGIMKNQFHANVSTGHEETFQVNYLSTALLAILLIPVLKSNSRHGPGRLTIVSSVAAVTTDFPEKDFVPIIPRFDRQDNWSSAVAKQRYDVTKLLLLMLLFKLSCVVKAEDVIINAVDPGFTLGTNLFCDIPLALKVSMWPLAKLMATSPEKGAWTYVDACILRGAESHGSFLSDWQVNAYVSNSKMNRAIMPVSSADHTSFHPIMYTPEGESVMDRLWEETINELKCDEFEKSG</sequence>
<dbReference type="Proteomes" id="UP000754883">
    <property type="component" value="Unassembled WGS sequence"/>
</dbReference>
<dbReference type="PANTHER" id="PTHR43157:SF35">
    <property type="entry name" value="DEHYDROGENASE_REDUCTASE FAMILY PROTEIN, PUTATIVE-RELATED"/>
    <property type="match status" value="1"/>
</dbReference>
<evidence type="ECO:0000313" key="2">
    <source>
        <dbReference type="EMBL" id="CAH0003385.1"/>
    </source>
</evidence>
<protein>
    <submittedName>
        <fullName evidence="2">Uncharacterized protein</fullName>
    </submittedName>
</protein>
<name>A0A9N9YCX6_9HYPO</name>
<dbReference type="PANTHER" id="PTHR43157">
    <property type="entry name" value="PHOSPHATIDYLINOSITOL-GLYCAN BIOSYNTHESIS CLASS F PROTEIN-RELATED"/>
    <property type="match status" value="1"/>
</dbReference>
<dbReference type="Gene3D" id="3.40.50.720">
    <property type="entry name" value="NAD(P)-binding Rossmann-like Domain"/>
    <property type="match status" value="1"/>
</dbReference>
<dbReference type="GO" id="GO:0016491">
    <property type="term" value="F:oxidoreductase activity"/>
    <property type="evidence" value="ECO:0007669"/>
    <property type="project" value="UniProtKB-KW"/>
</dbReference>
<dbReference type="OrthoDB" id="542013at2759"/>
<reference evidence="3" key="1">
    <citation type="submission" date="2019-06" db="EMBL/GenBank/DDBJ databases">
        <authorList>
            <person name="Broberg M."/>
        </authorList>
    </citation>
    <scope>NUCLEOTIDE SEQUENCE [LARGE SCALE GENOMIC DNA]</scope>
</reference>
<keyword evidence="1" id="KW-0560">Oxidoreductase</keyword>
<proteinExistence type="predicted"/>
<evidence type="ECO:0000313" key="3">
    <source>
        <dbReference type="Proteomes" id="UP000754883"/>
    </source>
</evidence>
<organism evidence="2 3">
    <name type="scientific">Clonostachys byssicola</name>
    <dbReference type="NCBI Taxonomy" id="160290"/>
    <lineage>
        <taxon>Eukaryota</taxon>
        <taxon>Fungi</taxon>
        <taxon>Dikarya</taxon>
        <taxon>Ascomycota</taxon>
        <taxon>Pezizomycotina</taxon>
        <taxon>Sordariomycetes</taxon>
        <taxon>Hypocreomycetidae</taxon>
        <taxon>Hypocreales</taxon>
        <taxon>Bionectriaceae</taxon>
        <taxon>Clonostachys</taxon>
    </lineage>
</organism>
<accession>A0A9N9YCX6</accession>
<dbReference type="Pfam" id="PF00106">
    <property type="entry name" value="adh_short"/>
    <property type="match status" value="1"/>
</dbReference>
<dbReference type="SUPFAM" id="SSF51735">
    <property type="entry name" value="NAD(P)-binding Rossmann-fold domains"/>
    <property type="match status" value="1"/>
</dbReference>
<reference evidence="2 3" key="2">
    <citation type="submission" date="2021-10" db="EMBL/GenBank/DDBJ databases">
        <authorList>
            <person name="Piombo E."/>
        </authorList>
    </citation>
    <scope>NUCLEOTIDE SEQUENCE [LARGE SCALE GENOMIC DNA]</scope>
</reference>
<dbReference type="AlphaFoldDB" id="A0A9N9YCX6"/>
<dbReference type="EMBL" id="CABFNO020001564">
    <property type="protein sequence ID" value="CAH0003385.1"/>
    <property type="molecule type" value="Genomic_DNA"/>
</dbReference>
<evidence type="ECO:0000256" key="1">
    <source>
        <dbReference type="ARBA" id="ARBA00023002"/>
    </source>
</evidence>
<gene>
    <name evidence="2" type="ORF">CBYS24578_00014565</name>
</gene>
<dbReference type="PRINTS" id="PR00081">
    <property type="entry name" value="GDHRDH"/>
</dbReference>
<keyword evidence="3" id="KW-1185">Reference proteome</keyword>
<comment type="caution">
    <text evidence="2">The sequence shown here is derived from an EMBL/GenBank/DDBJ whole genome shotgun (WGS) entry which is preliminary data.</text>
</comment>
<dbReference type="InterPro" id="IPR002347">
    <property type="entry name" value="SDR_fam"/>
</dbReference>